<evidence type="ECO:0000256" key="2">
    <source>
        <dbReference type="ARBA" id="ARBA00006950"/>
    </source>
</evidence>
<reference evidence="12" key="1">
    <citation type="submission" date="2019-05" db="EMBL/GenBank/DDBJ databases">
        <title>Complete genome sequencing of Dialister sp. strain 5BBH33.</title>
        <authorList>
            <person name="Sakamoto M."/>
            <person name="Murakami T."/>
            <person name="Mori H."/>
        </authorList>
    </citation>
    <scope>NUCLEOTIDE SEQUENCE [LARGE SCALE GENOMIC DNA]</scope>
    <source>
        <strain evidence="12">5BBH33</strain>
    </source>
</reference>
<dbReference type="GeneID" id="92715934"/>
<accession>A0A8D4UTZ3</accession>
<evidence type="ECO:0000256" key="9">
    <source>
        <dbReference type="RuleBase" id="RU361145"/>
    </source>
</evidence>
<feature type="domain" description="Ferritin-like diiron" evidence="10">
    <location>
        <begin position="1"/>
        <end position="146"/>
    </location>
</feature>
<sequence length="162" mass="18543">MKLSEKLLKALVAQVNMEFASGYLYRSMSHDMKNLALNGYAKWLDKQYEEERTHALKLIGYIEDRDGVVDFTDIAGVKKHYSNPLDVAKDSLAHEEAVSASIRSIFKLAREEGDLETEVFLQWYLTEQVEEEVNARDNVAGFEKAKDCDGLLYMFDAHLADR</sequence>
<dbReference type="PANTHER" id="PTHR11431:SF127">
    <property type="entry name" value="BACTERIAL NON-HEME FERRITIN"/>
    <property type="match status" value="1"/>
</dbReference>
<dbReference type="InterPro" id="IPR009040">
    <property type="entry name" value="Ferritin-like_diiron"/>
</dbReference>
<dbReference type="RefSeq" id="WP_022382672.1">
    <property type="nucleotide sequence ID" value="NZ_AP019697.1"/>
</dbReference>
<evidence type="ECO:0000256" key="3">
    <source>
        <dbReference type="ARBA" id="ARBA00022434"/>
    </source>
</evidence>
<evidence type="ECO:0000256" key="7">
    <source>
        <dbReference type="ARBA" id="ARBA00048035"/>
    </source>
</evidence>
<evidence type="ECO:0000313" key="12">
    <source>
        <dbReference type="Proteomes" id="UP000320585"/>
    </source>
</evidence>
<feature type="binding site" evidence="8">
    <location>
        <position position="51"/>
    </location>
    <ligand>
        <name>Fe cation</name>
        <dbReference type="ChEBI" id="CHEBI:24875"/>
        <label>1</label>
    </ligand>
</feature>
<evidence type="ECO:0000256" key="5">
    <source>
        <dbReference type="ARBA" id="ARBA00023002"/>
    </source>
</evidence>
<evidence type="ECO:0000256" key="4">
    <source>
        <dbReference type="ARBA" id="ARBA00022723"/>
    </source>
</evidence>
<dbReference type="InterPro" id="IPR041719">
    <property type="entry name" value="Ferritin_prok"/>
</dbReference>
<gene>
    <name evidence="11" type="ORF">Dia5BBH33_07150</name>
</gene>
<organism evidence="11 12">
    <name type="scientific">Dialister hominis</name>
    <dbReference type="NCBI Taxonomy" id="2582419"/>
    <lineage>
        <taxon>Bacteria</taxon>
        <taxon>Bacillati</taxon>
        <taxon>Bacillota</taxon>
        <taxon>Negativicutes</taxon>
        <taxon>Veillonellales</taxon>
        <taxon>Veillonellaceae</taxon>
        <taxon>Dialister</taxon>
    </lineage>
</organism>
<evidence type="ECO:0000313" key="11">
    <source>
        <dbReference type="EMBL" id="BBK24780.1"/>
    </source>
</evidence>
<evidence type="ECO:0000256" key="6">
    <source>
        <dbReference type="ARBA" id="ARBA00023004"/>
    </source>
</evidence>
<evidence type="ECO:0000256" key="8">
    <source>
        <dbReference type="PIRSR" id="PIRSR601519-1"/>
    </source>
</evidence>
<dbReference type="Pfam" id="PF00210">
    <property type="entry name" value="Ferritin"/>
    <property type="match status" value="1"/>
</dbReference>
<evidence type="ECO:0000259" key="10">
    <source>
        <dbReference type="PROSITE" id="PS50905"/>
    </source>
</evidence>
<dbReference type="GO" id="GO:0005829">
    <property type="term" value="C:cytosol"/>
    <property type="evidence" value="ECO:0007669"/>
    <property type="project" value="TreeGrafter"/>
</dbReference>
<dbReference type="Proteomes" id="UP000320585">
    <property type="component" value="Chromosome"/>
</dbReference>
<keyword evidence="3 9" id="KW-0409">Iron storage</keyword>
<feature type="binding site" evidence="8">
    <location>
        <position position="54"/>
    </location>
    <ligand>
        <name>Fe cation</name>
        <dbReference type="ChEBI" id="CHEBI:24875"/>
        <label>1</label>
    </ligand>
</feature>
<comment type="similarity">
    <text evidence="2 9">Belongs to the ferritin family. Prokaryotic subfamily.</text>
</comment>
<keyword evidence="12" id="KW-1185">Reference proteome</keyword>
<dbReference type="EMBL" id="AP019697">
    <property type="protein sequence ID" value="BBK24780.1"/>
    <property type="molecule type" value="Genomic_DNA"/>
</dbReference>
<protein>
    <recommendedName>
        <fullName evidence="9">Ferritin</fullName>
        <ecNumber evidence="9">1.16.3.2</ecNumber>
    </recommendedName>
</protein>
<dbReference type="CDD" id="cd01055">
    <property type="entry name" value="Nonheme_Ferritin"/>
    <property type="match status" value="1"/>
</dbReference>
<dbReference type="PROSITE" id="PS50905">
    <property type="entry name" value="FERRITIN_LIKE"/>
    <property type="match status" value="1"/>
</dbReference>
<feature type="binding site" evidence="8">
    <location>
        <position position="128"/>
    </location>
    <ligand>
        <name>Fe cation</name>
        <dbReference type="ChEBI" id="CHEBI:24875"/>
        <label>1</label>
    </ligand>
</feature>
<feature type="binding site" evidence="8">
    <location>
        <position position="95"/>
    </location>
    <ligand>
        <name>Fe cation</name>
        <dbReference type="ChEBI" id="CHEBI:24875"/>
        <label>1</label>
    </ligand>
</feature>
<dbReference type="InterPro" id="IPR012347">
    <property type="entry name" value="Ferritin-like"/>
</dbReference>
<proteinExistence type="inferred from homology"/>
<dbReference type="OrthoDB" id="9801481at2"/>
<dbReference type="PANTHER" id="PTHR11431">
    <property type="entry name" value="FERRITIN"/>
    <property type="match status" value="1"/>
</dbReference>
<evidence type="ECO:0000256" key="1">
    <source>
        <dbReference type="ARBA" id="ARBA00002485"/>
    </source>
</evidence>
<dbReference type="AlphaFoldDB" id="A0A8D4UTZ3"/>
<feature type="binding site" evidence="8">
    <location>
        <position position="18"/>
    </location>
    <ligand>
        <name>Fe cation</name>
        <dbReference type="ChEBI" id="CHEBI:24875"/>
        <label>1</label>
    </ligand>
</feature>
<dbReference type="InterPro" id="IPR001519">
    <property type="entry name" value="Ferritin"/>
</dbReference>
<dbReference type="InterPro" id="IPR008331">
    <property type="entry name" value="Ferritin_DPS_dom"/>
</dbReference>
<comment type="function">
    <text evidence="1 9">Iron-storage protein.</text>
</comment>
<dbReference type="GO" id="GO:0006879">
    <property type="term" value="P:intracellular iron ion homeostasis"/>
    <property type="evidence" value="ECO:0007669"/>
    <property type="project" value="UniProtKB-KW"/>
</dbReference>
<dbReference type="GO" id="GO:0006826">
    <property type="term" value="P:iron ion transport"/>
    <property type="evidence" value="ECO:0007669"/>
    <property type="project" value="InterPro"/>
</dbReference>
<dbReference type="InterPro" id="IPR009078">
    <property type="entry name" value="Ferritin-like_SF"/>
</dbReference>
<dbReference type="GO" id="GO:0008198">
    <property type="term" value="F:ferrous iron binding"/>
    <property type="evidence" value="ECO:0007669"/>
    <property type="project" value="TreeGrafter"/>
</dbReference>
<dbReference type="GO" id="GO:0008199">
    <property type="term" value="F:ferric iron binding"/>
    <property type="evidence" value="ECO:0007669"/>
    <property type="project" value="InterPro"/>
</dbReference>
<name>A0A8D4UTZ3_9FIRM</name>
<dbReference type="GO" id="GO:0004322">
    <property type="term" value="F:ferroxidase activity"/>
    <property type="evidence" value="ECO:0007669"/>
    <property type="project" value="TreeGrafter"/>
</dbReference>
<comment type="catalytic activity">
    <reaction evidence="7 9">
        <text>4 Fe(2+) + O2 + 6 H2O = 4 iron(III) oxide-hydroxide + 12 H(+)</text>
        <dbReference type="Rhea" id="RHEA:11972"/>
        <dbReference type="ChEBI" id="CHEBI:15377"/>
        <dbReference type="ChEBI" id="CHEBI:15378"/>
        <dbReference type="ChEBI" id="CHEBI:15379"/>
        <dbReference type="ChEBI" id="CHEBI:29033"/>
        <dbReference type="ChEBI" id="CHEBI:78619"/>
        <dbReference type="EC" id="1.16.3.2"/>
    </reaction>
</comment>
<dbReference type="KEGG" id="dho:Dia5BBH33_07150"/>
<comment type="subcellular location">
    <subcellularLocation>
        <location evidence="9">Cytoplasm</location>
    </subcellularLocation>
</comment>
<dbReference type="SUPFAM" id="SSF47240">
    <property type="entry name" value="Ferritin-like"/>
    <property type="match status" value="1"/>
</dbReference>
<dbReference type="Gene3D" id="1.20.1260.10">
    <property type="match status" value="1"/>
</dbReference>
<keyword evidence="6 8" id="KW-0408">Iron</keyword>
<dbReference type="EC" id="1.16.3.2" evidence="9"/>
<keyword evidence="4 8" id="KW-0479">Metal-binding</keyword>
<keyword evidence="9" id="KW-0963">Cytoplasm</keyword>
<keyword evidence="5" id="KW-0560">Oxidoreductase</keyword>